<protein>
    <submittedName>
        <fullName evidence="2">Uncharacterized protein</fullName>
    </submittedName>
</protein>
<gene>
    <name evidence="2" type="ORF">FOY91_20325</name>
</gene>
<reference evidence="2 3" key="1">
    <citation type="submission" date="2019-07" db="EMBL/GenBank/DDBJ databases">
        <title>Sphingomonas solaris sp. nov., isolated from a solar panel from Boston, Massachusetts.</title>
        <authorList>
            <person name="Tanner K."/>
            <person name="Pascual J."/>
            <person name="Mancuso C."/>
            <person name="Pereto J."/>
            <person name="Khalil A."/>
            <person name="Vilanova C."/>
        </authorList>
    </citation>
    <scope>NUCLEOTIDE SEQUENCE [LARGE SCALE GENOMIC DNA]</scope>
    <source>
        <strain evidence="2 3">R4DWN</strain>
    </source>
</reference>
<dbReference type="Proteomes" id="UP000318681">
    <property type="component" value="Unassembled WGS sequence"/>
</dbReference>
<evidence type="ECO:0000313" key="3">
    <source>
        <dbReference type="Proteomes" id="UP000318681"/>
    </source>
</evidence>
<dbReference type="RefSeq" id="WP_145155763.1">
    <property type="nucleotide sequence ID" value="NZ_VNIM01000155.1"/>
</dbReference>
<evidence type="ECO:0000313" key="2">
    <source>
        <dbReference type="EMBL" id="TVV69952.1"/>
    </source>
</evidence>
<keyword evidence="3" id="KW-1185">Reference proteome</keyword>
<dbReference type="AlphaFoldDB" id="A0A558QSB8"/>
<accession>A0A558QSB8</accession>
<dbReference type="OrthoDB" id="9851506at2"/>
<name>A0A558QSB8_9SPHN</name>
<feature type="region of interest" description="Disordered" evidence="1">
    <location>
        <begin position="84"/>
        <end position="106"/>
    </location>
</feature>
<proteinExistence type="predicted"/>
<organism evidence="2 3">
    <name type="scientific">Alterirhizorhabdus solaris</name>
    <dbReference type="NCBI Taxonomy" id="2529389"/>
    <lineage>
        <taxon>Bacteria</taxon>
        <taxon>Pseudomonadati</taxon>
        <taxon>Pseudomonadota</taxon>
        <taxon>Alphaproteobacteria</taxon>
        <taxon>Sphingomonadales</taxon>
        <taxon>Rhizorhabdaceae</taxon>
        <taxon>Alterirhizorhabdus</taxon>
    </lineage>
</organism>
<sequence>MMIALLLALQALDPLQPAVPSSEGLKAAEQQNQRRLPIIVKICRDALRSPDRGAHVRRYADEHGLSTYGRIALQMDCSIYWQGRRDGGEGPLPGQRRNGGSQEDMR</sequence>
<dbReference type="EMBL" id="VNIM01000155">
    <property type="protein sequence ID" value="TVV69952.1"/>
    <property type="molecule type" value="Genomic_DNA"/>
</dbReference>
<comment type="caution">
    <text evidence="2">The sequence shown here is derived from an EMBL/GenBank/DDBJ whole genome shotgun (WGS) entry which is preliminary data.</text>
</comment>
<evidence type="ECO:0000256" key="1">
    <source>
        <dbReference type="SAM" id="MobiDB-lite"/>
    </source>
</evidence>